<protein>
    <submittedName>
        <fullName evidence="1">Uncharacterized protein</fullName>
    </submittedName>
</protein>
<dbReference type="AlphaFoldDB" id="A0AAD1UNN9"/>
<proteinExistence type="predicted"/>
<dbReference type="EMBL" id="CAMPGE010011430">
    <property type="protein sequence ID" value="CAI2370265.1"/>
    <property type="molecule type" value="Genomic_DNA"/>
</dbReference>
<evidence type="ECO:0000313" key="2">
    <source>
        <dbReference type="Proteomes" id="UP001295684"/>
    </source>
</evidence>
<organism evidence="1 2">
    <name type="scientific">Euplotes crassus</name>
    <dbReference type="NCBI Taxonomy" id="5936"/>
    <lineage>
        <taxon>Eukaryota</taxon>
        <taxon>Sar</taxon>
        <taxon>Alveolata</taxon>
        <taxon>Ciliophora</taxon>
        <taxon>Intramacronucleata</taxon>
        <taxon>Spirotrichea</taxon>
        <taxon>Hypotrichia</taxon>
        <taxon>Euplotida</taxon>
        <taxon>Euplotidae</taxon>
        <taxon>Moneuplotes</taxon>
    </lineage>
</organism>
<sequence length="398" mass="46338">MDKLRLEAKDLAVEAKSLKIKKQFSSQKMNLFGLLSLPQHSVFKNSMESPLEAKLFEKIVKKSESPHHFKSHYKRYIKARNKVKEYEKPLLDSLFSKRDSSNEVPRNHVNIISRETALVKGKAKNKMKSLRKSVLSIHGKEIIPKVDTPVKKKGYNEIIRHKYEDSGHTMPQNSPHVAPRKIPIPLHLEDDLSDSDISLSNNNLRLGKVARPPVRLKKIERSQQEEAAEKKLNIVMTPEVKINELEKQFSINSRKNKKKQNKLALKYALRKPTISPHKKRALMEYWKNKSLNLTKERLEKATKYRETIYKNSVLFLKNKFQVEEALGGNDQELYRKSLYGLFQIGKNFQAKYKATGAEQRRVSLDKSYLNSCKRFSSQRNTIDERYIKYSSQESKISK</sequence>
<evidence type="ECO:0000313" key="1">
    <source>
        <dbReference type="EMBL" id="CAI2370265.1"/>
    </source>
</evidence>
<accession>A0AAD1UNN9</accession>
<reference evidence="1" key="1">
    <citation type="submission" date="2023-07" db="EMBL/GenBank/DDBJ databases">
        <authorList>
            <consortium name="AG Swart"/>
            <person name="Singh M."/>
            <person name="Singh A."/>
            <person name="Seah K."/>
            <person name="Emmerich C."/>
        </authorList>
    </citation>
    <scope>NUCLEOTIDE SEQUENCE</scope>
    <source>
        <strain evidence="1">DP1</strain>
    </source>
</reference>
<comment type="caution">
    <text evidence="1">The sequence shown here is derived from an EMBL/GenBank/DDBJ whole genome shotgun (WGS) entry which is preliminary data.</text>
</comment>
<gene>
    <name evidence="1" type="ORF">ECRASSUSDP1_LOCUS11574</name>
</gene>
<name>A0AAD1UNN9_EUPCR</name>
<keyword evidence="2" id="KW-1185">Reference proteome</keyword>
<dbReference type="Proteomes" id="UP001295684">
    <property type="component" value="Unassembled WGS sequence"/>
</dbReference>